<feature type="domain" description="PEGA" evidence="2">
    <location>
        <begin position="184"/>
        <end position="251"/>
    </location>
</feature>
<feature type="domain" description="PEGA" evidence="2">
    <location>
        <begin position="260"/>
        <end position="328"/>
    </location>
</feature>
<dbReference type="Gene3D" id="2.60.40.1120">
    <property type="entry name" value="Carboxypeptidase-like, regulatory domain"/>
    <property type="match status" value="2"/>
</dbReference>
<dbReference type="InterPro" id="IPR013229">
    <property type="entry name" value="PEGA"/>
</dbReference>
<keyword evidence="4" id="KW-1185">Reference proteome</keyword>
<feature type="transmembrane region" description="Helical" evidence="1">
    <location>
        <begin position="411"/>
        <end position="430"/>
    </location>
</feature>
<comment type="caution">
    <text evidence="3">The sequence shown here is derived from an EMBL/GenBank/DDBJ whole genome shotgun (WGS) entry which is preliminary data.</text>
</comment>
<reference evidence="3 4" key="1">
    <citation type="journal article" date="2015" name="Int. J. Syst. Evol. Microbiol.">
        <title>Methanoculleus taiwanensis sp. nov., a methanogen isolated from deep marine sediment at the deformation front area near Taiwan.</title>
        <authorList>
            <person name="Weng C.Y."/>
            <person name="Chen S.C."/>
            <person name="Lai M.C."/>
            <person name="Wu S.Y."/>
            <person name="Lin S."/>
            <person name="Yang T.F."/>
            <person name="Chen P.C."/>
        </authorList>
    </citation>
    <scope>NUCLEOTIDE SEQUENCE [LARGE SCALE GENOMIC DNA]</scope>
    <source>
        <strain evidence="3 4">CYW4</strain>
    </source>
</reference>
<keyword evidence="1" id="KW-0812">Transmembrane</keyword>
<dbReference type="EMBL" id="LHQS01000002">
    <property type="protein sequence ID" value="RXE56198.1"/>
    <property type="molecule type" value="Genomic_DNA"/>
</dbReference>
<feature type="domain" description="PEGA" evidence="2">
    <location>
        <begin position="112"/>
        <end position="178"/>
    </location>
</feature>
<sequence>MITNRTAIIGLALLVLCAGASTASAASIGGSEGWYTFHCNVNGASVYIDGGYKGEIAQGVLSVPVYTTGTPYQAYRLEMPGYQSAAGGLPGEPAAGETVDVYVTLNPLATSGSIYATSTPSGAAIYLNGNYRGVTPLTISSVTPGSYQIEADMSGYQPYPTTVSVSAGQTTNVLFPLQAIAQPGSIVISSNPSGAYVYMDASYKGKTPLTLSSVSAKSHVIELDMNGFYDWKTTVTVSPGVTSYVNAQMNPIPAQNPGYISVSSSPTGASVSVDGVYQGQTSATQALVVSGVTAGSHTVTLSLSGYQEYSTSVTVQSGTTTPINAAMTPLPPGPAGSISVSSSPAGANVYLDNAYKGVSPLTLTGVSTGSHVVKVQVSGYQDWSDSVQVNADSTSYVSASLNPVTTPTQSGALPFAALGALAVLGMIFVVRKRM</sequence>
<gene>
    <name evidence="3" type="ORF">ABH15_08595</name>
</gene>
<accession>A0A498H0Q1</accession>
<dbReference type="GO" id="GO:0030246">
    <property type="term" value="F:carbohydrate binding"/>
    <property type="evidence" value="ECO:0007669"/>
    <property type="project" value="InterPro"/>
</dbReference>
<dbReference type="OrthoDB" id="95942at2157"/>
<dbReference type="AlphaFoldDB" id="A0A498H0Q1"/>
<dbReference type="Proteomes" id="UP000290932">
    <property type="component" value="Unassembled WGS sequence"/>
</dbReference>
<name>A0A498H0Q1_9EURY</name>
<dbReference type="Pfam" id="PF08308">
    <property type="entry name" value="PEGA"/>
    <property type="match status" value="4"/>
</dbReference>
<keyword evidence="1" id="KW-0472">Membrane</keyword>
<feature type="domain" description="PEGA" evidence="2">
    <location>
        <begin position="336"/>
        <end position="403"/>
    </location>
</feature>
<dbReference type="RefSeq" id="WP_128693950.1">
    <property type="nucleotide sequence ID" value="NZ_LHQS01000002.1"/>
</dbReference>
<keyword evidence="1" id="KW-1133">Transmembrane helix</keyword>
<evidence type="ECO:0000256" key="1">
    <source>
        <dbReference type="SAM" id="Phobius"/>
    </source>
</evidence>
<evidence type="ECO:0000259" key="2">
    <source>
        <dbReference type="Pfam" id="PF08308"/>
    </source>
</evidence>
<evidence type="ECO:0000313" key="4">
    <source>
        <dbReference type="Proteomes" id="UP000290932"/>
    </source>
</evidence>
<dbReference type="PANTHER" id="PTHR36194:SF1">
    <property type="entry name" value="S-LAYER-LIKE PROTEIN"/>
    <property type="match status" value="1"/>
</dbReference>
<proteinExistence type="predicted"/>
<organism evidence="3 4">
    <name type="scientific">Methanoculleus taiwanensis</name>
    <dbReference type="NCBI Taxonomy" id="1550565"/>
    <lineage>
        <taxon>Archaea</taxon>
        <taxon>Methanobacteriati</taxon>
        <taxon>Methanobacteriota</taxon>
        <taxon>Stenosarchaea group</taxon>
        <taxon>Methanomicrobia</taxon>
        <taxon>Methanomicrobiales</taxon>
        <taxon>Methanomicrobiaceae</taxon>
        <taxon>Methanoculleus</taxon>
    </lineage>
</organism>
<dbReference type="SUPFAM" id="SSF49452">
    <property type="entry name" value="Starch-binding domain-like"/>
    <property type="match status" value="1"/>
</dbReference>
<dbReference type="InterPro" id="IPR013784">
    <property type="entry name" value="Carb-bd-like_fold"/>
</dbReference>
<protein>
    <recommendedName>
        <fullName evidence="2">PEGA domain-containing protein</fullName>
    </recommendedName>
</protein>
<dbReference type="PANTHER" id="PTHR36194">
    <property type="entry name" value="S-LAYER-LIKE PROTEIN"/>
    <property type="match status" value="1"/>
</dbReference>
<evidence type="ECO:0000313" key="3">
    <source>
        <dbReference type="EMBL" id="RXE56198.1"/>
    </source>
</evidence>